<keyword evidence="3" id="KW-1185">Reference proteome</keyword>
<dbReference type="InterPro" id="IPR006311">
    <property type="entry name" value="TAT_signal"/>
</dbReference>
<keyword evidence="1" id="KW-0732">Signal</keyword>
<dbReference type="AlphaFoldDB" id="A0A1I3XVD4"/>
<evidence type="ECO:0000313" key="3">
    <source>
        <dbReference type="Proteomes" id="UP000199025"/>
    </source>
</evidence>
<organism evidence="2 3">
    <name type="scientific">Amycolatopsis sacchari</name>
    <dbReference type="NCBI Taxonomy" id="115433"/>
    <lineage>
        <taxon>Bacteria</taxon>
        <taxon>Bacillati</taxon>
        <taxon>Actinomycetota</taxon>
        <taxon>Actinomycetes</taxon>
        <taxon>Pseudonocardiales</taxon>
        <taxon>Pseudonocardiaceae</taxon>
        <taxon>Amycolatopsis</taxon>
    </lineage>
</organism>
<protein>
    <recommendedName>
        <fullName evidence="4">Tat (Twin-arginine translocation) pathway signal sequence</fullName>
    </recommendedName>
</protein>
<evidence type="ECO:0000256" key="1">
    <source>
        <dbReference type="SAM" id="SignalP"/>
    </source>
</evidence>
<evidence type="ECO:0000313" key="2">
    <source>
        <dbReference type="EMBL" id="SFK23528.1"/>
    </source>
</evidence>
<dbReference type="Proteomes" id="UP000199025">
    <property type="component" value="Unassembled WGS sequence"/>
</dbReference>
<evidence type="ECO:0008006" key="4">
    <source>
        <dbReference type="Google" id="ProtNLM"/>
    </source>
</evidence>
<sequence>MSTAGSSRRSFLTTTAALAVALPLAGAAPAAARPRQTPTPPKVGEEFTWRLDAPGTGLRVRESDASVDLSGQVHLRVAEQDSADPWNLKLKVTDFRLTGQDRQGLGEIELRHDDSAKTPDSLLRSISQFPPTWEQTLFLAFTLRIENPPEKLDEPLVLTTKNPGKLLGRLNNFPPNGDAYKLENPVDLVLQDSGETIASIQKFPVKVGGL</sequence>
<dbReference type="EMBL" id="FORP01000016">
    <property type="protein sequence ID" value="SFK23528.1"/>
    <property type="molecule type" value="Genomic_DNA"/>
</dbReference>
<dbReference type="RefSeq" id="WP_218153544.1">
    <property type="nucleotide sequence ID" value="NZ_CBDQZW010000011.1"/>
</dbReference>
<feature type="signal peptide" evidence="1">
    <location>
        <begin position="1"/>
        <end position="32"/>
    </location>
</feature>
<name>A0A1I3XVD4_9PSEU</name>
<gene>
    <name evidence="2" type="ORF">SAMN05421835_11661</name>
</gene>
<dbReference type="PROSITE" id="PS51318">
    <property type="entry name" value="TAT"/>
    <property type="match status" value="1"/>
</dbReference>
<reference evidence="2 3" key="1">
    <citation type="submission" date="2016-10" db="EMBL/GenBank/DDBJ databases">
        <authorList>
            <person name="de Groot N.N."/>
        </authorList>
    </citation>
    <scope>NUCLEOTIDE SEQUENCE [LARGE SCALE GENOMIC DNA]</scope>
    <source>
        <strain evidence="2 3">DSM 44468</strain>
    </source>
</reference>
<accession>A0A1I3XVD4</accession>
<dbReference type="STRING" id="115433.SAMN05421835_11661"/>
<proteinExistence type="predicted"/>
<feature type="chain" id="PRO_5038589248" description="Tat (Twin-arginine translocation) pathway signal sequence" evidence="1">
    <location>
        <begin position="33"/>
        <end position="210"/>
    </location>
</feature>